<gene>
    <name evidence="1" type="ORF">Ddye_027590</name>
</gene>
<dbReference type="Proteomes" id="UP001280121">
    <property type="component" value="Unassembled WGS sequence"/>
</dbReference>
<dbReference type="AlphaFoldDB" id="A0AAD9WRK4"/>
<accession>A0AAD9WRK4</accession>
<evidence type="ECO:0008006" key="3">
    <source>
        <dbReference type="Google" id="ProtNLM"/>
    </source>
</evidence>
<evidence type="ECO:0000313" key="1">
    <source>
        <dbReference type="EMBL" id="KAK2639795.1"/>
    </source>
</evidence>
<organism evidence="1 2">
    <name type="scientific">Dipteronia dyeriana</name>
    <dbReference type="NCBI Taxonomy" id="168575"/>
    <lineage>
        <taxon>Eukaryota</taxon>
        <taxon>Viridiplantae</taxon>
        <taxon>Streptophyta</taxon>
        <taxon>Embryophyta</taxon>
        <taxon>Tracheophyta</taxon>
        <taxon>Spermatophyta</taxon>
        <taxon>Magnoliopsida</taxon>
        <taxon>eudicotyledons</taxon>
        <taxon>Gunneridae</taxon>
        <taxon>Pentapetalae</taxon>
        <taxon>rosids</taxon>
        <taxon>malvids</taxon>
        <taxon>Sapindales</taxon>
        <taxon>Sapindaceae</taxon>
        <taxon>Hippocastanoideae</taxon>
        <taxon>Acereae</taxon>
        <taxon>Dipteronia</taxon>
    </lineage>
</organism>
<evidence type="ECO:0000313" key="2">
    <source>
        <dbReference type="Proteomes" id="UP001280121"/>
    </source>
</evidence>
<sequence length="114" mass="12848">MLDASCCFTMLVSLDFKPAQVSIICWSIELKQYKFHALDILSASTGWNLCSFISVDIMHCRVKTKTIARVFVDVEFVTSGSFDQKEISKLNAAKEALHKLSQPMPHQCRDGLSF</sequence>
<keyword evidence="2" id="KW-1185">Reference proteome</keyword>
<dbReference type="EMBL" id="JANJYI010000008">
    <property type="protein sequence ID" value="KAK2639795.1"/>
    <property type="molecule type" value="Genomic_DNA"/>
</dbReference>
<name>A0AAD9WRK4_9ROSI</name>
<protein>
    <recommendedName>
        <fullName evidence="3">DRBM domain-containing protein</fullName>
    </recommendedName>
</protein>
<reference evidence="1" key="1">
    <citation type="journal article" date="2023" name="Plant J.">
        <title>Genome sequences and population genomics provide insights into the demographic history, inbreeding, and mutation load of two 'living fossil' tree species of Dipteronia.</title>
        <authorList>
            <person name="Feng Y."/>
            <person name="Comes H.P."/>
            <person name="Chen J."/>
            <person name="Zhu S."/>
            <person name="Lu R."/>
            <person name="Zhang X."/>
            <person name="Li P."/>
            <person name="Qiu J."/>
            <person name="Olsen K.M."/>
            <person name="Qiu Y."/>
        </authorList>
    </citation>
    <scope>NUCLEOTIDE SEQUENCE</scope>
    <source>
        <strain evidence="1">KIB01</strain>
    </source>
</reference>
<proteinExistence type="predicted"/>
<comment type="caution">
    <text evidence="1">The sequence shown here is derived from an EMBL/GenBank/DDBJ whole genome shotgun (WGS) entry which is preliminary data.</text>
</comment>